<organism evidence="15 16">
    <name type="scientific">Eptatretus burgeri</name>
    <name type="common">Inshore hagfish</name>
    <dbReference type="NCBI Taxonomy" id="7764"/>
    <lineage>
        <taxon>Eukaryota</taxon>
        <taxon>Metazoa</taxon>
        <taxon>Chordata</taxon>
        <taxon>Craniata</taxon>
        <taxon>Vertebrata</taxon>
        <taxon>Cyclostomata</taxon>
        <taxon>Myxini</taxon>
        <taxon>Myxiniformes</taxon>
        <taxon>Myxinidae</taxon>
        <taxon>Eptatretinae</taxon>
        <taxon>Eptatretus</taxon>
    </lineage>
</organism>
<dbReference type="FunFam" id="3.20.20.70:FF:000090">
    <property type="entry name" value="Nicotinate-nucleotide pyrophosphorylase [carboxylating]"/>
    <property type="match status" value="1"/>
</dbReference>
<feature type="domain" description="Quinolinate phosphoribosyl transferase C-terminal" evidence="13">
    <location>
        <begin position="125"/>
        <end position="293"/>
    </location>
</feature>
<evidence type="ECO:0000256" key="12">
    <source>
        <dbReference type="PIRNR" id="PIRNR006250"/>
    </source>
</evidence>
<protein>
    <recommendedName>
        <fullName evidence="6 12">Nicotinate-nucleotide pyrophosphorylase [carboxylating]</fullName>
        <ecNumber evidence="5 12">2.4.2.19</ecNumber>
    </recommendedName>
    <alternativeName>
        <fullName evidence="10 12">Quinolinate phosphoribosyltransferase [decarboxylating]</fullName>
    </alternativeName>
</protein>
<sequence length="330" mass="35669">MAASERKVRGNLAHILPPHGVSKLARAWLHEDVPGFDVAGMLVGDKEGHAALLCKTPGVLAGAPFVSAVFSELCCSVEWFYKDGDEPLRHLGADPCHVAVVSGPVRNILLGERAALNCIARASGIATEARRACQAAQGWHGRVLGTRKTTPGFRLVEKYALAVGGAGTHRHNLSDTVMLKDNHIWAIGSISEAVKEARDTAGYHTKIEVECRTHEEAKEARNAGADIIMLDNIPPPALHNLAQKLKAEFPNLIIEASGGITQDNLSSYQGPNVDAISLGCLTQGYPIVDFSMKILREWQPMEKESKDKAIPACIIDSPKVAPHVRRDYAF</sequence>
<evidence type="ECO:0000313" key="15">
    <source>
        <dbReference type="Ensembl" id="ENSEBUP00000025475.1"/>
    </source>
</evidence>
<comment type="subunit">
    <text evidence="4 12">Hexamer formed by 3 homodimers.</text>
</comment>
<evidence type="ECO:0000256" key="8">
    <source>
        <dbReference type="ARBA" id="ARBA00022676"/>
    </source>
</evidence>
<reference evidence="15" key="1">
    <citation type="submission" date="2025-08" db="UniProtKB">
        <authorList>
            <consortium name="Ensembl"/>
        </authorList>
    </citation>
    <scope>IDENTIFICATION</scope>
</reference>
<dbReference type="GO" id="GO:0005737">
    <property type="term" value="C:cytoplasm"/>
    <property type="evidence" value="ECO:0007669"/>
    <property type="project" value="TreeGrafter"/>
</dbReference>
<dbReference type="InterPro" id="IPR027277">
    <property type="entry name" value="NadC/ModD"/>
</dbReference>
<keyword evidence="16" id="KW-1185">Reference proteome</keyword>
<feature type="domain" description="Quinolinate phosphoribosyl transferase N-terminal" evidence="14">
    <location>
        <begin position="43"/>
        <end position="123"/>
    </location>
</feature>
<keyword evidence="8 12" id="KW-0328">Glycosyltransferase</keyword>
<accession>A0A8C4R7S2</accession>
<dbReference type="CDD" id="cd01572">
    <property type="entry name" value="QPRTase"/>
    <property type="match status" value="1"/>
</dbReference>
<dbReference type="NCBIfam" id="TIGR00078">
    <property type="entry name" value="nadC"/>
    <property type="match status" value="1"/>
</dbReference>
<dbReference type="Gene3D" id="3.90.1170.20">
    <property type="entry name" value="Quinolinate phosphoribosyl transferase, N-terminal domain"/>
    <property type="match status" value="1"/>
</dbReference>
<dbReference type="PANTHER" id="PTHR32179">
    <property type="entry name" value="NICOTINATE-NUCLEOTIDE PYROPHOSPHORYLASE [CARBOXYLATING]"/>
    <property type="match status" value="1"/>
</dbReference>
<dbReference type="GO" id="GO:0034213">
    <property type="term" value="P:quinolinate catabolic process"/>
    <property type="evidence" value="ECO:0007669"/>
    <property type="project" value="TreeGrafter"/>
</dbReference>
<dbReference type="InterPro" id="IPR037128">
    <property type="entry name" value="Quinolinate_PRibosylTase_N_sf"/>
</dbReference>
<evidence type="ECO:0000259" key="13">
    <source>
        <dbReference type="Pfam" id="PF01729"/>
    </source>
</evidence>
<dbReference type="InterPro" id="IPR013785">
    <property type="entry name" value="Aldolase_TIM"/>
</dbReference>
<dbReference type="Ensembl" id="ENSEBUT00000026051.1">
    <property type="protein sequence ID" value="ENSEBUP00000025475.1"/>
    <property type="gene ID" value="ENSEBUG00000015707.1"/>
</dbReference>
<dbReference type="SUPFAM" id="SSF54675">
    <property type="entry name" value="Nicotinate/Quinolinate PRTase N-terminal domain-like"/>
    <property type="match status" value="1"/>
</dbReference>
<dbReference type="PIRSF" id="PIRSF006250">
    <property type="entry name" value="NadC_ModD"/>
    <property type="match status" value="1"/>
</dbReference>
<evidence type="ECO:0000256" key="4">
    <source>
        <dbReference type="ARBA" id="ARBA00011218"/>
    </source>
</evidence>
<dbReference type="InterPro" id="IPR036068">
    <property type="entry name" value="Nicotinate_pribotase-like_C"/>
</dbReference>
<dbReference type="GO" id="GO:0004514">
    <property type="term" value="F:nicotinate-nucleotide diphosphorylase (carboxylating) activity"/>
    <property type="evidence" value="ECO:0007669"/>
    <property type="project" value="UniProtKB-EC"/>
</dbReference>
<comment type="pathway">
    <text evidence="2 12">Cofactor biosynthesis; NAD(+) biosynthesis; nicotinate D-ribonucleotide from quinolinate: step 1/1.</text>
</comment>
<reference evidence="15" key="2">
    <citation type="submission" date="2025-09" db="UniProtKB">
        <authorList>
            <consortium name="Ensembl"/>
        </authorList>
    </citation>
    <scope>IDENTIFICATION</scope>
</reference>
<comment type="function">
    <text evidence="1 12">Involved in the catabolism of quinolinic acid (QA).</text>
</comment>
<keyword evidence="9 12" id="KW-0808">Transferase</keyword>
<evidence type="ECO:0000256" key="1">
    <source>
        <dbReference type="ARBA" id="ARBA00003237"/>
    </source>
</evidence>
<dbReference type="InterPro" id="IPR004393">
    <property type="entry name" value="NadC"/>
</dbReference>
<dbReference type="AlphaFoldDB" id="A0A8C4R7S2"/>
<dbReference type="InterPro" id="IPR022412">
    <property type="entry name" value="Quinolinate_PRibosylTrfase_N"/>
</dbReference>
<comment type="catalytic activity">
    <reaction evidence="11 12">
        <text>nicotinate beta-D-ribonucleotide + CO2 + diphosphate = quinolinate + 5-phospho-alpha-D-ribose 1-diphosphate + 2 H(+)</text>
        <dbReference type="Rhea" id="RHEA:12733"/>
        <dbReference type="ChEBI" id="CHEBI:15378"/>
        <dbReference type="ChEBI" id="CHEBI:16526"/>
        <dbReference type="ChEBI" id="CHEBI:29959"/>
        <dbReference type="ChEBI" id="CHEBI:33019"/>
        <dbReference type="ChEBI" id="CHEBI:57502"/>
        <dbReference type="ChEBI" id="CHEBI:58017"/>
        <dbReference type="EC" id="2.4.2.19"/>
    </reaction>
</comment>
<dbReference type="Proteomes" id="UP000694388">
    <property type="component" value="Unplaced"/>
</dbReference>
<keyword evidence="7 12" id="KW-0662">Pyridine nucleotide biosynthesis</keyword>
<dbReference type="Gene3D" id="3.20.20.70">
    <property type="entry name" value="Aldolase class I"/>
    <property type="match status" value="1"/>
</dbReference>
<dbReference type="OMA" id="DIVMCDN"/>
<evidence type="ECO:0000313" key="16">
    <source>
        <dbReference type="Proteomes" id="UP000694388"/>
    </source>
</evidence>
<evidence type="ECO:0000256" key="11">
    <source>
        <dbReference type="ARBA" id="ARBA00047445"/>
    </source>
</evidence>
<dbReference type="GeneTree" id="ENSGT00390000002761"/>
<evidence type="ECO:0000256" key="2">
    <source>
        <dbReference type="ARBA" id="ARBA00004893"/>
    </source>
</evidence>
<dbReference type="Pfam" id="PF02749">
    <property type="entry name" value="QRPTase_N"/>
    <property type="match status" value="1"/>
</dbReference>
<proteinExistence type="inferred from homology"/>
<name>A0A8C4R7S2_EPTBU</name>
<evidence type="ECO:0000256" key="10">
    <source>
        <dbReference type="ARBA" id="ARBA00033102"/>
    </source>
</evidence>
<dbReference type="SUPFAM" id="SSF51690">
    <property type="entry name" value="Nicotinate/Quinolinate PRTase C-terminal domain-like"/>
    <property type="match status" value="1"/>
</dbReference>
<dbReference type="EC" id="2.4.2.19" evidence="5 12"/>
<evidence type="ECO:0000259" key="14">
    <source>
        <dbReference type="Pfam" id="PF02749"/>
    </source>
</evidence>
<comment type="similarity">
    <text evidence="3 12">Belongs to the NadC/ModD family.</text>
</comment>
<evidence type="ECO:0000256" key="7">
    <source>
        <dbReference type="ARBA" id="ARBA00022642"/>
    </source>
</evidence>
<evidence type="ECO:0000256" key="3">
    <source>
        <dbReference type="ARBA" id="ARBA00009400"/>
    </source>
</evidence>
<dbReference type="UniPathway" id="UPA00253">
    <property type="reaction ID" value="UER00331"/>
</dbReference>
<evidence type="ECO:0000256" key="6">
    <source>
        <dbReference type="ARBA" id="ARBA00020990"/>
    </source>
</evidence>
<evidence type="ECO:0000256" key="5">
    <source>
        <dbReference type="ARBA" id="ARBA00011944"/>
    </source>
</evidence>
<dbReference type="Pfam" id="PF01729">
    <property type="entry name" value="QRPTase_C"/>
    <property type="match status" value="1"/>
</dbReference>
<dbReference type="GO" id="GO:0009435">
    <property type="term" value="P:NAD+ biosynthetic process"/>
    <property type="evidence" value="ECO:0007669"/>
    <property type="project" value="UniProtKB-UniPathway"/>
</dbReference>
<dbReference type="PANTHER" id="PTHR32179:SF3">
    <property type="entry name" value="NICOTINATE-NUCLEOTIDE PYROPHOSPHORYLASE [CARBOXYLATING]"/>
    <property type="match status" value="1"/>
</dbReference>
<evidence type="ECO:0000256" key="9">
    <source>
        <dbReference type="ARBA" id="ARBA00022679"/>
    </source>
</evidence>
<dbReference type="InterPro" id="IPR002638">
    <property type="entry name" value="Quinolinate_PRibosylTrfase_C"/>
</dbReference>